<reference evidence="2 3" key="1">
    <citation type="submission" date="2017-01" db="EMBL/GenBank/DDBJ databases">
        <title>Genome sequence of Rhodoferax antarcticus ANT.BR, a psychrophilic purple nonsulfur bacterium from an Antarctic microbial mat.</title>
        <authorList>
            <person name="Baker J."/>
            <person name="Riester C."/>
            <person name="Skinner B."/>
            <person name="Newell A."/>
            <person name="Swingley W."/>
            <person name="Madigan M."/>
            <person name="Jung D."/>
            <person name="Asao M."/>
            <person name="Chen M."/>
            <person name="Loughlin P."/>
            <person name="Pan H."/>
            <person name="Lin S."/>
            <person name="Li N."/>
            <person name="Shaw J."/>
            <person name="Prado M."/>
            <person name="Sherman C."/>
            <person name="Li X."/>
            <person name="Tang J."/>
            <person name="Blankenship R."/>
            <person name="Zhao T."/>
            <person name="Touchman J."/>
            <person name="Sattley M."/>
        </authorList>
    </citation>
    <scope>NUCLEOTIDE SEQUENCE [LARGE SCALE GENOMIC DNA]</scope>
    <source>
        <strain evidence="2 3">ANT.BR</strain>
    </source>
</reference>
<gene>
    <name evidence="2" type="ORF">BLL52_2409</name>
</gene>
<dbReference type="AlphaFoldDB" id="A0A1Q8YDQ2"/>
<evidence type="ECO:0000256" key="1">
    <source>
        <dbReference type="SAM" id="SignalP"/>
    </source>
</evidence>
<organism evidence="2 3">
    <name type="scientific">Rhodoferax antarcticus ANT.BR</name>
    <dbReference type="NCBI Taxonomy" id="1111071"/>
    <lineage>
        <taxon>Bacteria</taxon>
        <taxon>Pseudomonadati</taxon>
        <taxon>Pseudomonadota</taxon>
        <taxon>Betaproteobacteria</taxon>
        <taxon>Burkholderiales</taxon>
        <taxon>Comamonadaceae</taxon>
        <taxon>Rhodoferax</taxon>
    </lineage>
</organism>
<dbReference type="Proteomes" id="UP000185911">
    <property type="component" value="Unassembled WGS sequence"/>
</dbReference>
<feature type="chain" id="PRO_5012299673" description="Lipoprotein" evidence="1">
    <location>
        <begin position="22"/>
        <end position="118"/>
    </location>
</feature>
<proteinExistence type="predicted"/>
<name>A0A1Q8YDQ2_9BURK</name>
<sequence length="118" mass="12636">MFYHKLFMSCALLSLAQLSYAQTGKLENGCRIKVRSDAVVILVCPENASAEVWRAAGEAACGPKLLCNAWVWDDNAKAPDTAPVTDADLPKKAAAQAVAIWVNDSKSLVTLTKAVLSK</sequence>
<accession>A0A1Q8YDQ2</accession>
<comment type="caution">
    <text evidence="2">The sequence shown here is derived from an EMBL/GenBank/DDBJ whole genome shotgun (WGS) entry which is preliminary data.</text>
</comment>
<feature type="signal peptide" evidence="1">
    <location>
        <begin position="1"/>
        <end position="21"/>
    </location>
</feature>
<evidence type="ECO:0008006" key="4">
    <source>
        <dbReference type="Google" id="ProtNLM"/>
    </source>
</evidence>
<dbReference type="EMBL" id="MSYM01000013">
    <property type="protein sequence ID" value="OLP06178.1"/>
    <property type="molecule type" value="Genomic_DNA"/>
</dbReference>
<protein>
    <recommendedName>
        <fullName evidence="4">Lipoprotein</fullName>
    </recommendedName>
</protein>
<dbReference type="RefSeq" id="WP_083633900.1">
    <property type="nucleotide sequence ID" value="NZ_MSYM01000013.1"/>
</dbReference>
<keyword evidence="1" id="KW-0732">Signal</keyword>
<evidence type="ECO:0000313" key="3">
    <source>
        <dbReference type="Proteomes" id="UP000185911"/>
    </source>
</evidence>
<evidence type="ECO:0000313" key="2">
    <source>
        <dbReference type="EMBL" id="OLP06178.1"/>
    </source>
</evidence>
<keyword evidence="3" id="KW-1185">Reference proteome</keyword>